<comment type="caution">
    <text evidence="1">The sequence shown here is derived from an EMBL/GenBank/DDBJ whole genome shotgun (WGS) entry which is preliminary data.</text>
</comment>
<gene>
    <name evidence="1" type="ORF">AVEN_262041_1</name>
</gene>
<protein>
    <submittedName>
        <fullName evidence="1">Uncharacterized protein</fullName>
    </submittedName>
</protein>
<reference evidence="1 2" key="1">
    <citation type="journal article" date="2019" name="Sci. Rep.">
        <title>Orb-weaving spider Araneus ventricosus genome elucidates the spidroin gene catalogue.</title>
        <authorList>
            <person name="Kono N."/>
            <person name="Nakamura H."/>
            <person name="Ohtoshi R."/>
            <person name="Moran D.A.P."/>
            <person name="Shinohara A."/>
            <person name="Yoshida Y."/>
            <person name="Fujiwara M."/>
            <person name="Mori M."/>
            <person name="Tomita M."/>
            <person name="Arakawa K."/>
        </authorList>
    </citation>
    <scope>NUCLEOTIDE SEQUENCE [LARGE SCALE GENOMIC DNA]</scope>
</reference>
<sequence length="84" mass="9645">MVLDCGTFILRSEVQESYHPFKEAPCWPSQRLIEQHKRFIPDYSGDPTSAPPITAGCQNNRIVQTPKQDKIQDIPHLSPEVFEH</sequence>
<evidence type="ECO:0000313" key="2">
    <source>
        <dbReference type="Proteomes" id="UP000499080"/>
    </source>
</evidence>
<proteinExistence type="predicted"/>
<name>A0A4Y2Q4E6_ARAVE</name>
<dbReference type="AlphaFoldDB" id="A0A4Y2Q4E6"/>
<evidence type="ECO:0000313" key="1">
    <source>
        <dbReference type="EMBL" id="GBN57770.1"/>
    </source>
</evidence>
<keyword evidence="2" id="KW-1185">Reference proteome</keyword>
<organism evidence="1 2">
    <name type="scientific">Araneus ventricosus</name>
    <name type="common">Orbweaver spider</name>
    <name type="synonym">Epeira ventricosa</name>
    <dbReference type="NCBI Taxonomy" id="182803"/>
    <lineage>
        <taxon>Eukaryota</taxon>
        <taxon>Metazoa</taxon>
        <taxon>Ecdysozoa</taxon>
        <taxon>Arthropoda</taxon>
        <taxon>Chelicerata</taxon>
        <taxon>Arachnida</taxon>
        <taxon>Araneae</taxon>
        <taxon>Araneomorphae</taxon>
        <taxon>Entelegynae</taxon>
        <taxon>Araneoidea</taxon>
        <taxon>Araneidae</taxon>
        <taxon>Araneus</taxon>
    </lineage>
</organism>
<dbReference type="EMBL" id="BGPR01012809">
    <property type="protein sequence ID" value="GBN57770.1"/>
    <property type="molecule type" value="Genomic_DNA"/>
</dbReference>
<accession>A0A4Y2Q4E6</accession>
<dbReference type="Proteomes" id="UP000499080">
    <property type="component" value="Unassembled WGS sequence"/>
</dbReference>